<protein>
    <submittedName>
        <fullName evidence="2">Uncharacterized protein</fullName>
    </submittedName>
</protein>
<name>A0A2G5VHC5_9PELO</name>
<feature type="compositionally biased region" description="Low complexity" evidence="1">
    <location>
        <begin position="1"/>
        <end position="16"/>
    </location>
</feature>
<keyword evidence="3" id="KW-1185">Reference proteome</keyword>
<organism evidence="2 3">
    <name type="scientific">Caenorhabditis nigoni</name>
    <dbReference type="NCBI Taxonomy" id="1611254"/>
    <lineage>
        <taxon>Eukaryota</taxon>
        <taxon>Metazoa</taxon>
        <taxon>Ecdysozoa</taxon>
        <taxon>Nematoda</taxon>
        <taxon>Chromadorea</taxon>
        <taxon>Rhabditida</taxon>
        <taxon>Rhabditina</taxon>
        <taxon>Rhabditomorpha</taxon>
        <taxon>Rhabditoidea</taxon>
        <taxon>Rhabditidae</taxon>
        <taxon>Peloderinae</taxon>
        <taxon>Caenorhabditis</taxon>
    </lineage>
</organism>
<dbReference type="EMBL" id="PDUG01000001">
    <property type="protein sequence ID" value="PIC51137.1"/>
    <property type="molecule type" value="Genomic_DNA"/>
</dbReference>
<feature type="compositionally biased region" description="Basic and acidic residues" evidence="1">
    <location>
        <begin position="63"/>
        <end position="73"/>
    </location>
</feature>
<feature type="compositionally biased region" description="Low complexity" evidence="1">
    <location>
        <begin position="40"/>
        <end position="50"/>
    </location>
</feature>
<dbReference type="Proteomes" id="UP000230233">
    <property type="component" value="Chromosome I"/>
</dbReference>
<evidence type="ECO:0000313" key="3">
    <source>
        <dbReference type="Proteomes" id="UP000230233"/>
    </source>
</evidence>
<feature type="region of interest" description="Disordered" evidence="1">
    <location>
        <begin position="1"/>
        <end position="73"/>
    </location>
</feature>
<sequence length="202" mass="24247">MARGSSQRGGASGTAAAKKKKLAVKKKEELSRKRPPPKTRSFSSSEMSSRGIRERTKWRKKKRELERKKAEQLAEKKRIQEEAELLKRKLDEQKKVFKKRFEIYEKVLLEADTNQKDVENILNDHRKWRNFIKFKLQSESEDIIQTQKNEKSQLTAASVRICASEGQIYKFDNELTKTKQMREEYIRDLQEVWYIRFWKWLY</sequence>
<comment type="caution">
    <text evidence="2">The sequence shown here is derived from an EMBL/GenBank/DDBJ whole genome shotgun (WGS) entry which is preliminary data.</text>
</comment>
<evidence type="ECO:0000256" key="1">
    <source>
        <dbReference type="SAM" id="MobiDB-lite"/>
    </source>
</evidence>
<evidence type="ECO:0000313" key="2">
    <source>
        <dbReference type="EMBL" id="PIC51137.1"/>
    </source>
</evidence>
<gene>
    <name evidence="2" type="primary">Cni-F21C3.6</name>
    <name evidence="2" type="synonym">Cnig_chr_I.g1772</name>
    <name evidence="2" type="ORF">B9Z55_001772</name>
</gene>
<proteinExistence type="predicted"/>
<dbReference type="OrthoDB" id="5849421at2759"/>
<dbReference type="AlphaFoldDB" id="A0A2G5VHC5"/>
<accession>A0A2G5VHC5</accession>
<reference evidence="3" key="1">
    <citation type="submission" date="2017-10" db="EMBL/GenBank/DDBJ databases">
        <title>Rapid genome shrinkage in a self-fertile nematode reveals novel sperm competition proteins.</title>
        <authorList>
            <person name="Yin D."/>
            <person name="Schwarz E.M."/>
            <person name="Thomas C.G."/>
            <person name="Felde R.L."/>
            <person name="Korf I.F."/>
            <person name="Cutter A.D."/>
            <person name="Schartner C.M."/>
            <person name="Ralston E.J."/>
            <person name="Meyer B.J."/>
            <person name="Haag E.S."/>
        </authorList>
    </citation>
    <scope>NUCLEOTIDE SEQUENCE [LARGE SCALE GENOMIC DNA]</scope>
    <source>
        <strain evidence="3">JU1422</strain>
    </source>
</reference>